<evidence type="ECO:0000256" key="2">
    <source>
        <dbReference type="ARBA" id="ARBA00004760"/>
    </source>
</evidence>
<feature type="transmembrane region" description="Helical" evidence="10">
    <location>
        <begin position="171"/>
        <end position="189"/>
    </location>
</feature>
<evidence type="ECO:0000256" key="10">
    <source>
        <dbReference type="SAM" id="Phobius"/>
    </source>
</evidence>
<comment type="pathway">
    <text evidence="2">Lipid metabolism; sphingolipid metabolism.</text>
</comment>
<keyword evidence="5 10" id="KW-1133">Transmembrane helix</keyword>
<comment type="pathway">
    <text evidence="3">Sphingolipid metabolism.</text>
</comment>
<evidence type="ECO:0000256" key="9">
    <source>
        <dbReference type="SAM" id="MobiDB-lite"/>
    </source>
</evidence>
<evidence type="ECO:0000256" key="3">
    <source>
        <dbReference type="ARBA" id="ARBA00004991"/>
    </source>
</evidence>
<feature type="region of interest" description="Disordered" evidence="9">
    <location>
        <begin position="326"/>
        <end position="355"/>
    </location>
</feature>
<organism evidence="12 13">
    <name type="scientific">Clavelina lepadiformis</name>
    <name type="common">Light-bulb sea squirt</name>
    <name type="synonym">Ascidia lepadiformis</name>
    <dbReference type="NCBI Taxonomy" id="159417"/>
    <lineage>
        <taxon>Eukaryota</taxon>
        <taxon>Metazoa</taxon>
        <taxon>Chordata</taxon>
        <taxon>Tunicata</taxon>
        <taxon>Ascidiacea</taxon>
        <taxon>Aplousobranchia</taxon>
        <taxon>Clavelinidae</taxon>
        <taxon>Clavelina</taxon>
    </lineage>
</organism>
<keyword evidence="6 8" id="KW-0472">Membrane</keyword>
<evidence type="ECO:0000313" key="12">
    <source>
        <dbReference type="EMBL" id="CAK8682017.1"/>
    </source>
</evidence>
<dbReference type="PANTHER" id="PTHR12560">
    <property type="entry name" value="LONGEVITY ASSURANCE FACTOR 1 LAG1"/>
    <property type="match status" value="1"/>
</dbReference>
<evidence type="ECO:0000256" key="5">
    <source>
        <dbReference type="ARBA" id="ARBA00022989"/>
    </source>
</evidence>
<evidence type="ECO:0000256" key="6">
    <source>
        <dbReference type="ARBA" id="ARBA00023136"/>
    </source>
</evidence>
<dbReference type="InterPro" id="IPR006634">
    <property type="entry name" value="TLC-dom"/>
</dbReference>
<protein>
    <recommendedName>
        <fullName evidence="11">TLC domain-containing protein</fullName>
    </recommendedName>
</protein>
<dbReference type="InterPro" id="IPR016439">
    <property type="entry name" value="Lag1/Lac1-like"/>
</dbReference>
<dbReference type="PANTHER" id="PTHR12560:SF0">
    <property type="entry name" value="LD18904P"/>
    <property type="match status" value="1"/>
</dbReference>
<evidence type="ECO:0000256" key="8">
    <source>
        <dbReference type="PROSITE-ProRule" id="PRU00205"/>
    </source>
</evidence>
<reference evidence="12 13" key="1">
    <citation type="submission" date="2024-02" db="EMBL/GenBank/DDBJ databases">
        <authorList>
            <person name="Daric V."/>
            <person name="Darras S."/>
        </authorList>
    </citation>
    <scope>NUCLEOTIDE SEQUENCE [LARGE SCALE GENOMIC DNA]</scope>
</reference>
<proteinExistence type="predicted"/>
<dbReference type="SMART" id="SM00724">
    <property type="entry name" value="TLC"/>
    <property type="match status" value="1"/>
</dbReference>
<dbReference type="PIRSF" id="PIRSF005225">
    <property type="entry name" value="LAG1_LAC1"/>
    <property type="match status" value="1"/>
</dbReference>
<feature type="domain" description="TLC" evidence="11">
    <location>
        <begin position="119"/>
        <end position="323"/>
    </location>
</feature>
<keyword evidence="13" id="KW-1185">Reference proteome</keyword>
<evidence type="ECO:0000256" key="4">
    <source>
        <dbReference type="ARBA" id="ARBA00022692"/>
    </source>
</evidence>
<name>A0ABP0FTR3_CLALP</name>
<evidence type="ECO:0000256" key="7">
    <source>
        <dbReference type="ARBA" id="ARBA00049036"/>
    </source>
</evidence>
<feature type="transmembrane region" description="Helical" evidence="10">
    <location>
        <begin position="301"/>
        <end position="319"/>
    </location>
</feature>
<dbReference type="EMBL" id="CAWYQH010000090">
    <property type="protein sequence ID" value="CAK8682017.1"/>
    <property type="molecule type" value="Genomic_DNA"/>
</dbReference>
<dbReference type="Pfam" id="PF03798">
    <property type="entry name" value="TRAM_LAG1_CLN8"/>
    <property type="match status" value="1"/>
</dbReference>
<dbReference type="Proteomes" id="UP001642483">
    <property type="component" value="Unassembled WGS sequence"/>
</dbReference>
<sequence>MEAFSNWFWNDWFWFPEGNTFNDTRCNDGVIYARPIDLYALPLFGIGLRLLRYPYERYIAVPLAKWLHNVPADGKHETNGQVCQVHNGTNDLPKARANGHHATGIPRRRTEKIARKTEVAILKFTETSWKCLLHTFLFTFGICILSQSSWLLDNKQSVIGYPKHELWLSLYFLYMLEGAYYISLLMTIATDVKRKDWTMELIHHVAAICLISFSYATNQTRIGSLLMTLHRVADMLLQITKLLLYANHKTMANCMFVFFVLVFLFTRLYVYPFHVLYTAIVTWSAYIAPCPWWILGNGIALGLQVLHVLWAIIILKMAFKLRKGPLNRDDRSDTEDEVEDSPSKPHMNGKTKKTD</sequence>
<keyword evidence="4 8" id="KW-0812">Transmembrane</keyword>
<evidence type="ECO:0000259" key="11">
    <source>
        <dbReference type="PROSITE" id="PS50922"/>
    </source>
</evidence>
<feature type="transmembrane region" description="Helical" evidence="10">
    <location>
        <begin position="250"/>
        <end position="270"/>
    </location>
</feature>
<gene>
    <name evidence="12" type="ORF">CVLEPA_LOCUS12240</name>
</gene>
<evidence type="ECO:0000256" key="1">
    <source>
        <dbReference type="ARBA" id="ARBA00004141"/>
    </source>
</evidence>
<dbReference type="PROSITE" id="PS50922">
    <property type="entry name" value="TLC"/>
    <property type="match status" value="1"/>
</dbReference>
<comment type="subcellular location">
    <subcellularLocation>
        <location evidence="1">Membrane</location>
        <topology evidence="1">Multi-pass membrane protein</topology>
    </subcellularLocation>
</comment>
<comment type="catalytic activity">
    <reaction evidence="7">
        <text>sphinganine + octadecanoyl-CoA = N-(octadecanoyl)-sphinganine + CoA + H(+)</text>
        <dbReference type="Rhea" id="RHEA:36547"/>
        <dbReference type="ChEBI" id="CHEBI:15378"/>
        <dbReference type="ChEBI" id="CHEBI:57287"/>
        <dbReference type="ChEBI" id="CHEBI:57394"/>
        <dbReference type="ChEBI" id="CHEBI:57817"/>
        <dbReference type="ChEBI" id="CHEBI:67033"/>
    </reaction>
    <physiologicalReaction direction="left-to-right" evidence="7">
        <dbReference type="Rhea" id="RHEA:36548"/>
    </physiologicalReaction>
</comment>
<accession>A0ABP0FTR3</accession>
<feature type="transmembrane region" description="Helical" evidence="10">
    <location>
        <begin position="131"/>
        <end position="151"/>
    </location>
</feature>
<comment type="caution">
    <text evidence="12">The sequence shown here is derived from an EMBL/GenBank/DDBJ whole genome shotgun (WGS) entry which is preliminary data.</text>
</comment>
<evidence type="ECO:0000313" key="13">
    <source>
        <dbReference type="Proteomes" id="UP001642483"/>
    </source>
</evidence>